<sequence>MCQPISSGVKRGQQQFDKQGQQGHGVVHPQCPEAGLGLDAALRWLAGRLGVVRNRAESCPLLIDPSTDWRRLELD</sequence>
<protein>
    <submittedName>
        <fullName evidence="2">Uncharacterized protein</fullName>
    </submittedName>
</protein>
<reference evidence="2" key="1">
    <citation type="submission" date="2020-03" db="EMBL/GenBank/DDBJ databases">
        <title>A mixture of massive structural variations and highly conserved coding sequences in Ustilaginoidea virens genome.</title>
        <authorList>
            <person name="Zhang K."/>
            <person name="Zhao Z."/>
            <person name="Zhang Z."/>
            <person name="Li Y."/>
            <person name="Hsiang T."/>
            <person name="Sun W."/>
        </authorList>
    </citation>
    <scope>NUCLEOTIDE SEQUENCE</scope>
    <source>
        <strain evidence="2">UV-8b</strain>
    </source>
</reference>
<proteinExistence type="predicted"/>
<dbReference type="Proteomes" id="UP000027002">
    <property type="component" value="Chromosome 6"/>
</dbReference>
<feature type="region of interest" description="Disordered" evidence="1">
    <location>
        <begin position="1"/>
        <end position="30"/>
    </location>
</feature>
<name>A0A8E5MKV6_USTVR</name>
<keyword evidence="3" id="KW-1185">Reference proteome</keyword>
<dbReference type="KEGG" id="uvi:66068259"/>
<accession>A0A8E5MKV6</accession>
<organism evidence="2 3">
    <name type="scientific">Ustilaginoidea virens</name>
    <name type="common">Rice false smut fungus</name>
    <name type="synonym">Villosiclava virens</name>
    <dbReference type="NCBI Taxonomy" id="1159556"/>
    <lineage>
        <taxon>Eukaryota</taxon>
        <taxon>Fungi</taxon>
        <taxon>Dikarya</taxon>
        <taxon>Ascomycota</taxon>
        <taxon>Pezizomycotina</taxon>
        <taxon>Sordariomycetes</taxon>
        <taxon>Hypocreomycetidae</taxon>
        <taxon>Hypocreales</taxon>
        <taxon>Clavicipitaceae</taxon>
        <taxon>Ustilaginoidea</taxon>
    </lineage>
</organism>
<evidence type="ECO:0000313" key="3">
    <source>
        <dbReference type="Proteomes" id="UP000027002"/>
    </source>
</evidence>
<gene>
    <name evidence="2" type="ORF">UV8b_07482</name>
</gene>
<evidence type="ECO:0000256" key="1">
    <source>
        <dbReference type="SAM" id="MobiDB-lite"/>
    </source>
</evidence>
<dbReference type="RefSeq" id="XP_043000914.1">
    <property type="nucleotide sequence ID" value="XM_043144979.1"/>
</dbReference>
<feature type="compositionally biased region" description="Low complexity" evidence="1">
    <location>
        <begin position="12"/>
        <end position="28"/>
    </location>
</feature>
<evidence type="ECO:0000313" key="2">
    <source>
        <dbReference type="EMBL" id="QUC23241.1"/>
    </source>
</evidence>
<dbReference type="GeneID" id="66068259"/>
<dbReference type="AlphaFoldDB" id="A0A8E5MKV6"/>
<dbReference type="EMBL" id="CP072758">
    <property type="protein sequence ID" value="QUC23241.1"/>
    <property type="molecule type" value="Genomic_DNA"/>
</dbReference>